<dbReference type="PIRSF" id="PIRSF020555">
    <property type="entry name" value="UCP020555"/>
    <property type="match status" value="1"/>
</dbReference>
<name>A0AAW6UL76_9GAMM</name>
<evidence type="ECO:0000313" key="4">
    <source>
        <dbReference type="Proteomes" id="UP000555322"/>
    </source>
</evidence>
<evidence type="ECO:0000313" key="2">
    <source>
        <dbReference type="EMBL" id="MDK1682704.1"/>
    </source>
</evidence>
<keyword evidence="1" id="KW-0732">Signal</keyword>
<proteinExistence type="predicted"/>
<dbReference type="PROSITE" id="PS51257">
    <property type="entry name" value="PROKAR_LIPOPROTEIN"/>
    <property type="match status" value="1"/>
</dbReference>
<reference evidence="2" key="2">
    <citation type="submission" date="2023-04" db="EMBL/GenBank/DDBJ databases">
        <title>The environmental microbiomes in feedlot watering bowls are a reservoir of florfenicol resistance for bovine respiratory disease pathogens.</title>
        <authorList>
            <person name="Kos D.W."/>
            <person name="Ruzzini A.C."/>
            <person name="Schreiner B."/>
            <person name="Jelinski M.D."/>
        </authorList>
    </citation>
    <scope>NUCLEOTIDE SEQUENCE</scope>
    <source>
        <strain evidence="2">WB3</strain>
    </source>
</reference>
<evidence type="ECO:0000313" key="3">
    <source>
        <dbReference type="EMBL" id="NNH26716.1"/>
    </source>
</evidence>
<keyword evidence="4" id="KW-1185">Reference proteome</keyword>
<protein>
    <submittedName>
        <fullName evidence="2">DUF4810 domain-containing protein</fullName>
    </submittedName>
</protein>
<reference evidence="3 4" key="1">
    <citation type="submission" date="2020-04" db="EMBL/GenBank/DDBJ databases">
        <title>Acinetobacter Taxon 24.</title>
        <authorList>
            <person name="Nemec A."/>
            <person name="Radolfova-Krizova L."/>
            <person name="Higgins P.G."/>
            <person name="Spanelova P."/>
        </authorList>
    </citation>
    <scope>NUCLEOTIDE SEQUENCE [LARGE SCALE GENOMIC DNA]</scope>
    <source>
        <strain evidence="3 4">ANC 5084</strain>
    </source>
</reference>
<gene>
    <name evidence="3" type="ORF">HLH15_09615</name>
    <name evidence="2" type="ORF">QOR41_02300</name>
</gene>
<feature type="signal peptide" evidence="1">
    <location>
        <begin position="1"/>
        <end position="17"/>
    </location>
</feature>
<accession>A0AAW6UL76</accession>
<dbReference type="Proteomes" id="UP000555322">
    <property type="component" value="Unassembled WGS sequence"/>
</dbReference>
<dbReference type="EMBL" id="JASKNE010000001">
    <property type="protein sequence ID" value="MDK1682704.1"/>
    <property type="molecule type" value="Genomic_DNA"/>
</dbReference>
<dbReference type="Pfam" id="PF16068">
    <property type="entry name" value="DUF4810"/>
    <property type="match status" value="1"/>
</dbReference>
<dbReference type="AlphaFoldDB" id="A0AAW6UL76"/>
<organism evidence="2 5">
    <name type="scientific">Acinetobacter terrestris</name>
    <dbReference type="NCBI Taxonomy" id="2529843"/>
    <lineage>
        <taxon>Bacteria</taxon>
        <taxon>Pseudomonadati</taxon>
        <taxon>Pseudomonadota</taxon>
        <taxon>Gammaproteobacteria</taxon>
        <taxon>Moraxellales</taxon>
        <taxon>Moraxellaceae</taxon>
        <taxon>Acinetobacter</taxon>
        <taxon>Acinetobacter Taxon 24</taxon>
    </lineage>
</organism>
<feature type="chain" id="PRO_5043947417" evidence="1">
    <location>
        <begin position="18"/>
        <end position="126"/>
    </location>
</feature>
<sequence length="126" mass="13859">MKNIFLLLGTMMSLSLAGCASGPQSLYSWGAYPQQTYLLLSVPEKTSPQEQIAKLEKDIEKAKAKNAAVPPGLYAHLGLLNLNLNNGQRAVEYFELERQVYPESTVLMDRLLKKMTGQTTVAGANK</sequence>
<evidence type="ECO:0000256" key="1">
    <source>
        <dbReference type="SAM" id="SignalP"/>
    </source>
</evidence>
<dbReference type="InterPro" id="IPR014508">
    <property type="entry name" value="UCP020555_TPR-like"/>
</dbReference>
<dbReference type="EMBL" id="JABERJ010000022">
    <property type="protein sequence ID" value="NNH26716.1"/>
    <property type="molecule type" value="Genomic_DNA"/>
</dbReference>
<comment type="caution">
    <text evidence="2">The sequence shown here is derived from an EMBL/GenBank/DDBJ whole genome shotgun (WGS) entry which is preliminary data.</text>
</comment>
<dbReference type="Proteomes" id="UP001241935">
    <property type="component" value="Unassembled WGS sequence"/>
</dbReference>
<evidence type="ECO:0000313" key="5">
    <source>
        <dbReference type="Proteomes" id="UP001241935"/>
    </source>
</evidence>